<keyword evidence="12" id="KW-1185">Reference proteome</keyword>
<reference evidence="12" key="1">
    <citation type="submission" date="2018-05" db="EMBL/GenBank/DDBJ databases">
        <authorList>
            <person name="Li Y."/>
        </authorList>
    </citation>
    <scope>NUCLEOTIDE SEQUENCE [LARGE SCALE GENOMIC DNA]</scope>
    <source>
        <strain evidence="12">sk1b4</strain>
    </source>
</reference>
<comment type="similarity">
    <text evidence="6">Belongs to the ABC-4 integral membrane protein family.</text>
</comment>
<comment type="caution">
    <text evidence="11">The sequence shown here is derived from an EMBL/GenBank/DDBJ whole genome shotgun (WGS) entry which is preliminary data.</text>
</comment>
<dbReference type="OrthoDB" id="9780560at2"/>
<feature type="region of interest" description="Disordered" evidence="7">
    <location>
        <begin position="1"/>
        <end position="26"/>
    </location>
</feature>
<evidence type="ECO:0000256" key="7">
    <source>
        <dbReference type="SAM" id="MobiDB-lite"/>
    </source>
</evidence>
<evidence type="ECO:0000256" key="1">
    <source>
        <dbReference type="ARBA" id="ARBA00004651"/>
    </source>
</evidence>
<dbReference type="InterPro" id="IPR003838">
    <property type="entry name" value="ABC3_permease_C"/>
</dbReference>
<evidence type="ECO:0000256" key="6">
    <source>
        <dbReference type="ARBA" id="ARBA00038076"/>
    </source>
</evidence>
<keyword evidence="5 8" id="KW-0472">Membrane</keyword>
<dbReference type="PANTHER" id="PTHR30572:SF4">
    <property type="entry name" value="ABC TRANSPORTER PERMEASE YTRF"/>
    <property type="match status" value="1"/>
</dbReference>
<feature type="transmembrane region" description="Helical" evidence="8">
    <location>
        <begin position="400"/>
        <end position="418"/>
    </location>
</feature>
<feature type="domain" description="ABC3 transporter permease C-terminal" evidence="9">
    <location>
        <begin position="317"/>
        <end position="428"/>
    </location>
</feature>
<gene>
    <name evidence="11" type="ORF">DD236_07640</name>
</gene>
<evidence type="ECO:0000256" key="3">
    <source>
        <dbReference type="ARBA" id="ARBA00022692"/>
    </source>
</evidence>
<name>A0A2V1K4F3_9ACTO</name>
<evidence type="ECO:0000256" key="5">
    <source>
        <dbReference type="ARBA" id="ARBA00023136"/>
    </source>
</evidence>
<feature type="domain" description="MacB-like periplasmic core" evidence="10">
    <location>
        <begin position="52"/>
        <end position="267"/>
    </location>
</feature>
<feature type="transmembrane region" description="Helical" evidence="8">
    <location>
        <begin position="315"/>
        <end position="338"/>
    </location>
</feature>
<organism evidence="11 12">
    <name type="scientific">Ancrocorticia populi</name>
    <dbReference type="NCBI Taxonomy" id="2175228"/>
    <lineage>
        <taxon>Bacteria</taxon>
        <taxon>Bacillati</taxon>
        <taxon>Actinomycetota</taxon>
        <taxon>Actinomycetes</taxon>
        <taxon>Actinomycetales</taxon>
        <taxon>Actinomycetaceae</taxon>
        <taxon>Ancrocorticia</taxon>
    </lineage>
</organism>
<sequence length="435" mass="45465">MTNPLDILDEDTPAKPKRKRRSRKHKRGNVFLRLRDLMRDVSVELSSRMSRTVLMVSAVAFSTGALLASVGISQNAAHQIDADIAASATRQVLVTIPGQSEDSEESASEDENGDEADVKELLPADTEARLAAIDTVQASGRRLDLDLLGRSEVSRPVIGEDNINVGVKGVVSGYLEAAEITPTTDMAWMLDGEQNVAFLGEAAAEKLGIPVTGDTRGLSVNLNNVGYSIIGFLPGEHSFSDSLVIPYHNAVEVAGSDSESQVLILTKLGAGSQVSGVARLAILPAQPEKLAVSQVIAPNAIRENVSDQLTTQATWVGAFLIVLTILLITNSMIVSVTARTTEIGVRRALGASRSSVGGVFLCEGGLIGALGGLAGAALASVVITVVAAINDWSAYLNPGWIALGPVLGMVVGLVASAYPAMRAATIQPAIAVRSD</sequence>
<keyword evidence="2" id="KW-1003">Cell membrane</keyword>
<evidence type="ECO:0000256" key="2">
    <source>
        <dbReference type="ARBA" id="ARBA00022475"/>
    </source>
</evidence>
<dbReference type="GO" id="GO:0005886">
    <property type="term" value="C:plasma membrane"/>
    <property type="evidence" value="ECO:0007669"/>
    <property type="project" value="UniProtKB-SubCell"/>
</dbReference>
<feature type="transmembrane region" description="Helical" evidence="8">
    <location>
        <begin position="359"/>
        <end position="388"/>
    </location>
</feature>
<dbReference type="GO" id="GO:0022857">
    <property type="term" value="F:transmembrane transporter activity"/>
    <property type="evidence" value="ECO:0007669"/>
    <property type="project" value="TreeGrafter"/>
</dbReference>
<evidence type="ECO:0000256" key="8">
    <source>
        <dbReference type="SAM" id="Phobius"/>
    </source>
</evidence>
<feature type="compositionally biased region" description="Basic residues" evidence="7">
    <location>
        <begin position="15"/>
        <end position="26"/>
    </location>
</feature>
<dbReference type="InterPro" id="IPR025857">
    <property type="entry name" value="MacB_PCD"/>
</dbReference>
<proteinExistence type="inferred from homology"/>
<keyword evidence="4 8" id="KW-1133">Transmembrane helix</keyword>
<evidence type="ECO:0000259" key="10">
    <source>
        <dbReference type="Pfam" id="PF12704"/>
    </source>
</evidence>
<feature type="region of interest" description="Disordered" evidence="7">
    <location>
        <begin position="97"/>
        <end position="117"/>
    </location>
</feature>
<dbReference type="AlphaFoldDB" id="A0A2V1K4F3"/>
<feature type="compositionally biased region" description="Acidic residues" evidence="7">
    <location>
        <begin position="101"/>
        <end position="115"/>
    </location>
</feature>
<dbReference type="EMBL" id="QETB01000004">
    <property type="protein sequence ID" value="PWF25970.1"/>
    <property type="molecule type" value="Genomic_DNA"/>
</dbReference>
<evidence type="ECO:0000259" key="9">
    <source>
        <dbReference type="Pfam" id="PF02687"/>
    </source>
</evidence>
<dbReference type="Pfam" id="PF02687">
    <property type="entry name" value="FtsX"/>
    <property type="match status" value="1"/>
</dbReference>
<protein>
    <submittedName>
        <fullName evidence="11">ABC transporter permease</fullName>
    </submittedName>
</protein>
<accession>A0A2V1K4F3</accession>
<dbReference type="PANTHER" id="PTHR30572">
    <property type="entry name" value="MEMBRANE COMPONENT OF TRANSPORTER-RELATED"/>
    <property type="match status" value="1"/>
</dbReference>
<keyword evidence="3 8" id="KW-0812">Transmembrane</keyword>
<dbReference type="Proteomes" id="UP000245283">
    <property type="component" value="Unassembled WGS sequence"/>
</dbReference>
<evidence type="ECO:0000256" key="4">
    <source>
        <dbReference type="ARBA" id="ARBA00022989"/>
    </source>
</evidence>
<dbReference type="InterPro" id="IPR050250">
    <property type="entry name" value="Macrolide_Exporter_MacB"/>
</dbReference>
<evidence type="ECO:0000313" key="11">
    <source>
        <dbReference type="EMBL" id="PWF25970.1"/>
    </source>
</evidence>
<comment type="subcellular location">
    <subcellularLocation>
        <location evidence="1">Cell membrane</location>
        <topology evidence="1">Multi-pass membrane protein</topology>
    </subcellularLocation>
</comment>
<evidence type="ECO:0000313" key="12">
    <source>
        <dbReference type="Proteomes" id="UP000245283"/>
    </source>
</evidence>
<dbReference type="Pfam" id="PF12704">
    <property type="entry name" value="MacB_PCD"/>
    <property type="match status" value="1"/>
</dbReference>